<keyword evidence="3" id="KW-0812">Transmembrane</keyword>
<keyword evidence="1" id="KW-0175">Coiled coil</keyword>
<evidence type="ECO:0000313" key="5">
    <source>
        <dbReference type="Proteomes" id="UP000320421"/>
    </source>
</evidence>
<keyword evidence="3" id="KW-1133">Transmembrane helix</keyword>
<dbReference type="RefSeq" id="WP_145187882.1">
    <property type="nucleotide sequence ID" value="NZ_CP036266.1"/>
</dbReference>
<reference evidence="4 5" key="1">
    <citation type="submission" date="2019-02" db="EMBL/GenBank/DDBJ databases">
        <title>Deep-cultivation of Planctomycetes and their phenomic and genomic characterization uncovers novel biology.</title>
        <authorList>
            <person name="Wiegand S."/>
            <person name="Jogler M."/>
            <person name="Boedeker C."/>
            <person name="Pinto D."/>
            <person name="Vollmers J."/>
            <person name="Rivas-Marin E."/>
            <person name="Kohn T."/>
            <person name="Peeters S.H."/>
            <person name="Heuer A."/>
            <person name="Rast P."/>
            <person name="Oberbeckmann S."/>
            <person name="Bunk B."/>
            <person name="Jeske O."/>
            <person name="Meyerdierks A."/>
            <person name="Storesund J.E."/>
            <person name="Kallscheuer N."/>
            <person name="Luecker S."/>
            <person name="Lage O.M."/>
            <person name="Pohl T."/>
            <person name="Merkel B.J."/>
            <person name="Hornburger P."/>
            <person name="Mueller R.-W."/>
            <person name="Bruemmer F."/>
            <person name="Labrenz M."/>
            <person name="Spormann A.M."/>
            <person name="Op den Camp H."/>
            <person name="Overmann J."/>
            <person name="Amann R."/>
            <person name="Jetten M.S.M."/>
            <person name="Mascher T."/>
            <person name="Medema M.H."/>
            <person name="Devos D.P."/>
            <person name="Kaster A.-K."/>
            <person name="Ovreas L."/>
            <person name="Rohde M."/>
            <person name="Galperin M.Y."/>
            <person name="Jogler C."/>
        </authorList>
    </citation>
    <scope>NUCLEOTIDE SEQUENCE [LARGE SCALE GENOMIC DNA]</scope>
    <source>
        <strain evidence="4 5">HG66A1</strain>
    </source>
</reference>
<dbReference type="OrthoDB" id="230112at2"/>
<sequence>MAASKPTAVHFSLIFFVMLTLICGVMAYLNYKDLAEANAKLNQAESNARTSDAAVRKLDEELQALKKLIGNEQDEIGLDNKTPNTVIGATEQDIKTHADVLAEPTIKNTLIKLSTQLNQTKNQLAQEQADKNKLEAQFLALKGELDKVVDQHRTARDGAEKDLADTQKVKEEEVSAKDQQIAALQKENEEILIELDQLRETNAKTIKDLENKNNTYASLIDTLRSRLTEVQKVSFEKPDGVIRTVDNSTGVVWINLGEADRLPKQMTFSVYRKAHQGIGRGEEDIIGAIEVTKILGPHLSEARIVSDDIYQPISPGDPIYTPLWGVGRPETFAISGIIDLDGDGKSDMDLLQRIIENANAKIDNIVTENGERTGNGLTVHTKFLVIGESPNVDSAKTDEQRDKMQQVLAKMKEIREEARLKAVRVIGINDFLSYIGYKPQRRLHTPGSGIASPIKAGAKKTGVSATSSGQVSGVFTRSKRLKQQTSSGQTSNVFGGAGK</sequence>
<accession>A0A517PSD2</accession>
<dbReference type="Proteomes" id="UP000320421">
    <property type="component" value="Chromosome"/>
</dbReference>
<gene>
    <name evidence="4" type="ORF">HG66A1_40810</name>
</gene>
<feature type="compositionally biased region" description="Polar residues" evidence="2">
    <location>
        <begin position="483"/>
        <end position="493"/>
    </location>
</feature>
<feature type="transmembrane region" description="Helical" evidence="3">
    <location>
        <begin position="12"/>
        <end position="31"/>
    </location>
</feature>
<evidence type="ECO:0000256" key="3">
    <source>
        <dbReference type="SAM" id="Phobius"/>
    </source>
</evidence>
<evidence type="ECO:0000256" key="1">
    <source>
        <dbReference type="SAM" id="Coils"/>
    </source>
</evidence>
<dbReference type="AlphaFoldDB" id="A0A517PSD2"/>
<feature type="region of interest" description="Disordered" evidence="2">
    <location>
        <begin position="461"/>
        <end position="499"/>
    </location>
</feature>
<feature type="coiled-coil region" evidence="1">
    <location>
        <begin position="110"/>
        <end position="226"/>
    </location>
</feature>
<feature type="coiled-coil region" evidence="1">
    <location>
        <begin position="34"/>
        <end position="75"/>
    </location>
</feature>
<dbReference type="EMBL" id="CP036266">
    <property type="protein sequence ID" value="QDT22274.1"/>
    <property type="molecule type" value="Genomic_DNA"/>
</dbReference>
<evidence type="ECO:0000256" key="2">
    <source>
        <dbReference type="SAM" id="MobiDB-lite"/>
    </source>
</evidence>
<keyword evidence="5" id="KW-1185">Reference proteome</keyword>
<name>A0A517PSD2_9PLAN</name>
<proteinExistence type="predicted"/>
<evidence type="ECO:0000313" key="4">
    <source>
        <dbReference type="EMBL" id="QDT22274.1"/>
    </source>
</evidence>
<organism evidence="4 5">
    <name type="scientific">Gimesia chilikensis</name>
    <dbReference type="NCBI Taxonomy" id="2605989"/>
    <lineage>
        <taxon>Bacteria</taxon>
        <taxon>Pseudomonadati</taxon>
        <taxon>Planctomycetota</taxon>
        <taxon>Planctomycetia</taxon>
        <taxon>Planctomycetales</taxon>
        <taxon>Planctomycetaceae</taxon>
        <taxon>Gimesia</taxon>
    </lineage>
</organism>
<keyword evidence="3" id="KW-0472">Membrane</keyword>
<feature type="compositionally biased region" description="Polar residues" evidence="2">
    <location>
        <begin position="463"/>
        <end position="475"/>
    </location>
</feature>
<protein>
    <submittedName>
        <fullName evidence="4">Uncharacterized protein</fullName>
    </submittedName>
</protein>